<gene>
    <name evidence="1" type="ORF">LB452_02090</name>
</gene>
<dbReference type="RefSeq" id="WP_224460063.1">
    <property type="nucleotide sequence ID" value="NZ_JAIQZE010000001.1"/>
</dbReference>
<evidence type="ECO:0000313" key="1">
    <source>
        <dbReference type="EMBL" id="MBZ9777701.1"/>
    </source>
</evidence>
<dbReference type="EMBL" id="JAIQZE010000001">
    <property type="protein sequence ID" value="MBZ9777701.1"/>
    <property type="molecule type" value="Genomic_DNA"/>
</dbReference>
<proteinExistence type="predicted"/>
<comment type="caution">
    <text evidence="1">The sequence shown here is derived from an EMBL/GenBank/DDBJ whole genome shotgun (WGS) entry which is preliminary data.</text>
</comment>
<keyword evidence="2" id="KW-1185">Reference proteome</keyword>
<reference evidence="2" key="1">
    <citation type="submission" date="2023-07" db="EMBL/GenBank/DDBJ databases">
        <title>Novel species isolated from saline lakes on Tibetan Plateau.</title>
        <authorList>
            <person name="Lu H."/>
        </authorList>
    </citation>
    <scope>NUCLEOTIDE SEQUENCE [LARGE SCALE GENOMIC DNA]</scope>
    <source>
        <strain evidence="2">CAK8W</strain>
    </source>
</reference>
<organism evidence="1 2">
    <name type="scientific">Psychroflexus longus</name>
    <dbReference type="NCBI Taxonomy" id="2873596"/>
    <lineage>
        <taxon>Bacteria</taxon>
        <taxon>Pseudomonadati</taxon>
        <taxon>Bacteroidota</taxon>
        <taxon>Flavobacteriia</taxon>
        <taxon>Flavobacteriales</taxon>
        <taxon>Flavobacteriaceae</taxon>
        <taxon>Psychroflexus</taxon>
    </lineage>
</organism>
<evidence type="ECO:0000313" key="2">
    <source>
        <dbReference type="Proteomes" id="UP001199314"/>
    </source>
</evidence>
<name>A0ABS7XFF7_9FLAO</name>
<sequence length="373" mass="44078">MKILVNPYFSADKSFKDHDADYRVEDIDGLGSNVVQVFVANYLNYILSENIFDFNFIKREEHMLKELLAGNSGKGLLRFQEYAQWELAQDHDIFDDKINMYRRFLEKNDSYFHSLDILSSDFKLSPPELNFILAGLYDTKVSVSVFVDEINKFTDFLILFTRFSLLNAMTYSDNINFQTKKAQILNFYLLKNELKQEKRENQNYIIETFRETILSIEKEFRIKVIINEKLKIFNFIHDEINVLETDLGTYKSGRDDAQKRKMTSVIKDLAIQKLEREVDYPKHVFRDEKAFTLFHTIAKEMTKPAQLSFLFRQMSEAEKPAMIICRDAVFREWFNTEGYSLELENVTKRLSDVSTIDRLTLYNLAKKLLNLKN</sequence>
<protein>
    <submittedName>
        <fullName evidence="1">Uncharacterized protein</fullName>
    </submittedName>
</protein>
<accession>A0ABS7XFF7</accession>
<dbReference type="Proteomes" id="UP001199314">
    <property type="component" value="Unassembled WGS sequence"/>
</dbReference>